<evidence type="ECO:0000259" key="6">
    <source>
        <dbReference type="Pfam" id="PF04932"/>
    </source>
</evidence>
<proteinExistence type="predicted"/>
<keyword evidence="3 5" id="KW-1133">Transmembrane helix</keyword>
<organism evidence="7 8">
    <name type="scientific">Actinomadura rubrisoli</name>
    <dbReference type="NCBI Taxonomy" id="2530368"/>
    <lineage>
        <taxon>Bacteria</taxon>
        <taxon>Bacillati</taxon>
        <taxon>Actinomycetota</taxon>
        <taxon>Actinomycetes</taxon>
        <taxon>Streptosporangiales</taxon>
        <taxon>Thermomonosporaceae</taxon>
        <taxon>Actinomadura</taxon>
    </lineage>
</organism>
<feature type="transmembrane region" description="Helical" evidence="5">
    <location>
        <begin position="173"/>
        <end position="199"/>
    </location>
</feature>
<dbReference type="EMBL" id="SMKU01000025">
    <property type="protein sequence ID" value="TDD93865.1"/>
    <property type="molecule type" value="Genomic_DNA"/>
</dbReference>
<dbReference type="Pfam" id="PF04932">
    <property type="entry name" value="Wzy_C"/>
    <property type="match status" value="1"/>
</dbReference>
<dbReference type="GO" id="GO:0016020">
    <property type="term" value="C:membrane"/>
    <property type="evidence" value="ECO:0007669"/>
    <property type="project" value="UniProtKB-SubCell"/>
</dbReference>
<sequence length="445" mass="45894">MSALAARPDWTVRGAHRAAGSWLRRPVWLVAATVACVGVPPGRTVFGSGVQITAGDYASVLLVLAAVLLVARREAEVPRAALIAFGPLVAVLAVTTMCSTDTVASLPGYLRDVQIFVLVPLAVVVLVRDRRDLAIACSAVLGLGLLEAGYGIWQAASGKGASIGGQAIRAVGTFGAVDVMAMSIVAGFAILVLTAFALAAPAHGPVAVVAAMAGLGVLAVALALALSRGTWIALGAAVVLMLVVYDRWVAVRALACCAALLLVALAGLGGGSQAVVARSRSIAGSVNAPDQSVSDRYNLWAAAGRIWEDHPLTGVGVKNFPAYRDTYATIELSSGSETEDPVNGYVRQPLLSPHNQYLLVLSEQGTVGFAGFAVLVAAILRGLWTRRDTRDPFWLIGAAFMAFLLINFLYADLGGPTCVLTAVLLGVAAARALGPGTGPSVPERR</sequence>
<gene>
    <name evidence="7" type="ORF">E1298_08190</name>
</gene>
<feature type="transmembrane region" description="Helical" evidence="5">
    <location>
        <begin position="231"/>
        <end position="248"/>
    </location>
</feature>
<dbReference type="GO" id="GO:0016874">
    <property type="term" value="F:ligase activity"/>
    <property type="evidence" value="ECO:0007669"/>
    <property type="project" value="UniProtKB-KW"/>
</dbReference>
<evidence type="ECO:0000256" key="1">
    <source>
        <dbReference type="ARBA" id="ARBA00004141"/>
    </source>
</evidence>
<feature type="transmembrane region" description="Helical" evidence="5">
    <location>
        <begin position="255"/>
        <end position="276"/>
    </location>
</feature>
<dbReference type="PANTHER" id="PTHR37422:SF13">
    <property type="entry name" value="LIPOPOLYSACCHARIDE BIOSYNTHESIS PROTEIN PA4999-RELATED"/>
    <property type="match status" value="1"/>
</dbReference>
<feature type="domain" description="O-antigen ligase-related" evidence="6">
    <location>
        <begin position="215"/>
        <end position="372"/>
    </location>
</feature>
<dbReference type="PANTHER" id="PTHR37422">
    <property type="entry name" value="TEICHURONIC ACID BIOSYNTHESIS PROTEIN TUAE"/>
    <property type="match status" value="1"/>
</dbReference>
<comment type="caution">
    <text evidence="7">The sequence shown here is derived from an EMBL/GenBank/DDBJ whole genome shotgun (WGS) entry which is preliminary data.</text>
</comment>
<dbReference type="OrthoDB" id="5150405at2"/>
<name>A0A4R5C4H6_9ACTN</name>
<dbReference type="RefSeq" id="WP_131890608.1">
    <property type="nucleotide sequence ID" value="NZ_SMKU01000025.1"/>
</dbReference>
<feature type="transmembrane region" description="Helical" evidence="5">
    <location>
        <begin position="27"/>
        <end position="46"/>
    </location>
</feature>
<keyword evidence="2 5" id="KW-0812">Transmembrane</keyword>
<dbReference type="Proteomes" id="UP000294513">
    <property type="component" value="Unassembled WGS sequence"/>
</dbReference>
<accession>A0A4R5C4H6</accession>
<evidence type="ECO:0000313" key="8">
    <source>
        <dbReference type="Proteomes" id="UP000294513"/>
    </source>
</evidence>
<evidence type="ECO:0000313" key="7">
    <source>
        <dbReference type="EMBL" id="TDD93865.1"/>
    </source>
</evidence>
<evidence type="ECO:0000256" key="3">
    <source>
        <dbReference type="ARBA" id="ARBA00022989"/>
    </source>
</evidence>
<feature type="transmembrane region" description="Helical" evidence="5">
    <location>
        <begin position="52"/>
        <end position="71"/>
    </location>
</feature>
<feature type="transmembrane region" description="Helical" evidence="5">
    <location>
        <begin position="80"/>
        <end position="97"/>
    </location>
</feature>
<reference evidence="7 8" key="1">
    <citation type="submission" date="2019-03" db="EMBL/GenBank/DDBJ databases">
        <title>Draft genome sequences of novel Actinobacteria.</title>
        <authorList>
            <person name="Sahin N."/>
            <person name="Ay H."/>
            <person name="Saygin H."/>
        </authorList>
    </citation>
    <scope>NUCLEOTIDE SEQUENCE [LARGE SCALE GENOMIC DNA]</scope>
    <source>
        <strain evidence="7 8">H3C3</strain>
    </source>
</reference>
<feature type="transmembrane region" description="Helical" evidence="5">
    <location>
        <begin position="206"/>
        <end position="225"/>
    </location>
</feature>
<dbReference type="AlphaFoldDB" id="A0A4R5C4H6"/>
<feature type="transmembrane region" description="Helical" evidence="5">
    <location>
        <begin position="134"/>
        <end position="153"/>
    </location>
</feature>
<evidence type="ECO:0000256" key="2">
    <source>
        <dbReference type="ARBA" id="ARBA00022692"/>
    </source>
</evidence>
<feature type="transmembrane region" description="Helical" evidence="5">
    <location>
        <begin position="357"/>
        <end position="380"/>
    </location>
</feature>
<keyword evidence="4 5" id="KW-0472">Membrane</keyword>
<evidence type="ECO:0000256" key="5">
    <source>
        <dbReference type="SAM" id="Phobius"/>
    </source>
</evidence>
<feature type="transmembrane region" description="Helical" evidence="5">
    <location>
        <begin position="109"/>
        <end position="127"/>
    </location>
</feature>
<evidence type="ECO:0000256" key="4">
    <source>
        <dbReference type="ARBA" id="ARBA00023136"/>
    </source>
</evidence>
<protein>
    <submittedName>
        <fullName evidence="7">O-antigen ligase family protein</fullName>
    </submittedName>
</protein>
<keyword evidence="7" id="KW-0436">Ligase</keyword>
<keyword evidence="8" id="KW-1185">Reference proteome</keyword>
<comment type="subcellular location">
    <subcellularLocation>
        <location evidence="1">Membrane</location>
        <topology evidence="1">Multi-pass membrane protein</topology>
    </subcellularLocation>
</comment>
<dbReference type="InterPro" id="IPR051533">
    <property type="entry name" value="WaaL-like"/>
</dbReference>
<feature type="transmembrane region" description="Helical" evidence="5">
    <location>
        <begin position="392"/>
        <end position="411"/>
    </location>
</feature>
<dbReference type="InterPro" id="IPR007016">
    <property type="entry name" value="O-antigen_ligase-rel_domated"/>
</dbReference>